<keyword evidence="3" id="KW-1185">Reference proteome</keyword>
<reference evidence="2 3" key="1">
    <citation type="submission" date="2023-11" db="EMBL/GenBank/DDBJ databases">
        <authorList>
            <person name="Hedman E."/>
            <person name="Englund M."/>
            <person name="Stromberg M."/>
            <person name="Nyberg Akerstrom W."/>
            <person name="Nylinder S."/>
            <person name="Jareborg N."/>
            <person name="Kallberg Y."/>
            <person name="Kronander E."/>
        </authorList>
    </citation>
    <scope>NUCLEOTIDE SEQUENCE [LARGE SCALE GENOMIC DNA]</scope>
</reference>
<evidence type="ECO:0000259" key="1">
    <source>
        <dbReference type="Pfam" id="PF05699"/>
    </source>
</evidence>
<evidence type="ECO:0000313" key="2">
    <source>
        <dbReference type="EMBL" id="CAK1600290.1"/>
    </source>
</evidence>
<comment type="caution">
    <text evidence="2">The sequence shown here is derived from an EMBL/GenBank/DDBJ whole genome shotgun (WGS) entry which is preliminary data.</text>
</comment>
<dbReference type="InterPro" id="IPR012337">
    <property type="entry name" value="RNaseH-like_sf"/>
</dbReference>
<dbReference type="SUPFAM" id="SSF53098">
    <property type="entry name" value="Ribonuclease H-like"/>
    <property type="match status" value="1"/>
</dbReference>
<name>A0AAV1LXX2_9NEOP</name>
<dbReference type="AlphaFoldDB" id="A0AAV1LXX2"/>
<organism evidence="2 3">
    <name type="scientific">Parnassius mnemosyne</name>
    <name type="common">clouded apollo</name>
    <dbReference type="NCBI Taxonomy" id="213953"/>
    <lineage>
        <taxon>Eukaryota</taxon>
        <taxon>Metazoa</taxon>
        <taxon>Ecdysozoa</taxon>
        <taxon>Arthropoda</taxon>
        <taxon>Hexapoda</taxon>
        <taxon>Insecta</taxon>
        <taxon>Pterygota</taxon>
        <taxon>Neoptera</taxon>
        <taxon>Endopterygota</taxon>
        <taxon>Lepidoptera</taxon>
        <taxon>Glossata</taxon>
        <taxon>Ditrysia</taxon>
        <taxon>Papilionoidea</taxon>
        <taxon>Papilionidae</taxon>
        <taxon>Parnassiinae</taxon>
        <taxon>Parnassini</taxon>
        <taxon>Parnassius</taxon>
        <taxon>Driopa</taxon>
    </lineage>
</organism>
<dbReference type="PANTHER" id="PTHR47611">
    <property type="entry name" value="HAT DIMERISATION DOMAIN, C-TERMINAL"/>
    <property type="match status" value="1"/>
</dbReference>
<evidence type="ECO:0000313" key="3">
    <source>
        <dbReference type="Proteomes" id="UP001314205"/>
    </source>
</evidence>
<dbReference type="Proteomes" id="UP001314205">
    <property type="component" value="Unassembled WGS sequence"/>
</dbReference>
<dbReference type="EMBL" id="CAVLGL010000115">
    <property type="protein sequence ID" value="CAK1600290.1"/>
    <property type="molecule type" value="Genomic_DNA"/>
</dbReference>
<feature type="domain" description="HAT C-terminal dimerisation" evidence="1">
    <location>
        <begin position="60"/>
        <end position="117"/>
    </location>
</feature>
<dbReference type="InterPro" id="IPR008906">
    <property type="entry name" value="HATC_C_dom"/>
</dbReference>
<dbReference type="PANTHER" id="PTHR47611:SF1">
    <property type="entry name" value="CCHC-TYPE DOMAIN-CONTAINING PROTEIN"/>
    <property type="match status" value="1"/>
</dbReference>
<dbReference type="Pfam" id="PF05699">
    <property type="entry name" value="Dimer_Tnp_hAT"/>
    <property type="match status" value="1"/>
</dbReference>
<accession>A0AAV1LXX2</accession>
<dbReference type="GO" id="GO:0046983">
    <property type="term" value="F:protein dimerization activity"/>
    <property type="evidence" value="ECO:0007669"/>
    <property type="project" value="InterPro"/>
</dbReference>
<sequence>MFSKFTANLDFCKCVFLKHKVLEYVVTHLINMDTIALLKHLKCVKMDLDLVFKALVIKELKGYLGKPRAVISEDILDCRRTHETKYPILSKMARDFLLIPATSVRAERLFSKASLVIRNIEIG</sequence>
<gene>
    <name evidence="2" type="ORF">PARMNEM_LOCUS19067</name>
</gene>
<proteinExistence type="predicted"/>
<protein>
    <recommendedName>
        <fullName evidence="1">HAT C-terminal dimerisation domain-containing protein</fullName>
    </recommendedName>
</protein>